<dbReference type="EMBL" id="PYGD01000002">
    <property type="protein sequence ID" value="PSK93454.1"/>
    <property type="molecule type" value="Genomic_DNA"/>
</dbReference>
<feature type="region of interest" description="Disordered" evidence="3">
    <location>
        <begin position="146"/>
        <end position="167"/>
    </location>
</feature>
<dbReference type="Pfam" id="PF18962">
    <property type="entry name" value="Por_Secre_tail"/>
    <property type="match status" value="1"/>
</dbReference>
<evidence type="ECO:0000313" key="7">
    <source>
        <dbReference type="EMBL" id="PSK93454.1"/>
    </source>
</evidence>
<evidence type="ECO:0000259" key="5">
    <source>
        <dbReference type="Pfam" id="PF14870"/>
    </source>
</evidence>
<evidence type="ECO:0000256" key="4">
    <source>
        <dbReference type="SAM" id="SignalP"/>
    </source>
</evidence>
<dbReference type="NCBIfam" id="TIGR04183">
    <property type="entry name" value="Por_Secre_tail"/>
    <property type="match status" value="1"/>
</dbReference>
<accession>A0A2P8D8A3</accession>
<dbReference type="SUPFAM" id="SSF110296">
    <property type="entry name" value="Oligoxyloglucan reducing end-specific cellobiohydrolase"/>
    <property type="match status" value="1"/>
</dbReference>
<sequence length="414" mass="43024">MKKTKIALLAIGFLLPFSLMAQWTKLSSPTTKDLNAVCFVSGQTGWAAGKDGIVIKTTNGGAAWAVQNAGASKDLNTVFFVSEQTGWVGGKNGIIRKTNDGGGTWTAQATGTSKKINSIHFFDANNGIAVGEENLVLKTANGGAVWSRTAGRPTDSDDDDDDDKDGHSLNKVQMLSAQKAFVCGDDGYFAVSNNGGSSWTVQPAGTTADLEGMHFVTEQSGYVCYKSGGVRKTNGTGSFTAVTAATSKDLNALYFITAEKGWAVGDDGRIQHTTNGGNSWVSQNVSGVTAELKALHFPAATAGYAVGKNGTILKSNGNSNGTTAISELETLNGIAFYPNPVNERLIISLSAAALTPGVAVQVIVADVYGRTVASVACKASGKDLVIPAQHWAAGAYFVKVIAGDRIANGKIIKP</sequence>
<feature type="domain" description="Photosynthesis system II assembly factor Ycf48/Hcf136-like" evidence="5">
    <location>
        <begin position="19"/>
        <end position="106"/>
    </location>
</feature>
<dbReference type="GO" id="GO:0009523">
    <property type="term" value="C:photosystem II"/>
    <property type="evidence" value="ECO:0007669"/>
    <property type="project" value="UniProtKB-KW"/>
</dbReference>
<keyword evidence="2" id="KW-0604">Photosystem II</keyword>
<keyword evidence="4" id="KW-0732">Signal</keyword>
<gene>
    <name evidence="7" type="ORF">B0I18_102424</name>
</gene>
<evidence type="ECO:0000259" key="6">
    <source>
        <dbReference type="Pfam" id="PF18962"/>
    </source>
</evidence>
<feature type="signal peptide" evidence="4">
    <location>
        <begin position="1"/>
        <end position="21"/>
    </location>
</feature>
<dbReference type="GO" id="GO:0015979">
    <property type="term" value="P:photosynthesis"/>
    <property type="evidence" value="ECO:0007669"/>
    <property type="project" value="UniProtKB-KW"/>
</dbReference>
<protein>
    <submittedName>
        <fullName evidence="7">Putative secreted protein (Por secretion system target)</fullName>
    </submittedName>
</protein>
<comment type="caution">
    <text evidence="7">The sequence shown here is derived from an EMBL/GenBank/DDBJ whole genome shotgun (WGS) entry which is preliminary data.</text>
</comment>
<evidence type="ECO:0000256" key="1">
    <source>
        <dbReference type="ARBA" id="ARBA00022531"/>
    </source>
</evidence>
<proteinExistence type="predicted"/>
<dbReference type="InterPro" id="IPR028203">
    <property type="entry name" value="PSII_CF48-like_dom"/>
</dbReference>
<evidence type="ECO:0000256" key="2">
    <source>
        <dbReference type="ARBA" id="ARBA00023276"/>
    </source>
</evidence>
<reference evidence="7 8" key="1">
    <citation type="submission" date="2018-03" db="EMBL/GenBank/DDBJ databases">
        <title>Genomic Encyclopedia of Type Strains, Phase III (KMG-III): the genomes of soil and plant-associated and newly described type strains.</title>
        <authorList>
            <person name="Whitman W."/>
        </authorList>
    </citation>
    <scope>NUCLEOTIDE SEQUENCE [LARGE SCALE GENOMIC DNA]</scope>
    <source>
        <strain evidence="7 8">CGMCC 1.12700</strain>
    </source>
</reference>
<dbReference type="Gene3D" id="2.130.10.10">
    <property type="entry name" value="YVTN repeat-like/Quinoprotein amine dehydrogenase"/>
    <property type="match status" value="1"/>
</dbReference>
<dbReference type="InterPro" id="IPR026444">
    <property type="entry name" value="Secre_tail"/>
</dbReference>
<evidence type="ECO:0000313" key="8">
    <source>
        <dbReference type="Proteomes" id="UP000240572"/>
    </source>
</evidence>
<dbReference type="Pfam" id="PF14870">
    <property type="entry name" value="PSII_BNR"/>
    <property type="match status" value="2"/>
</dbReference>
<dbReference type="InterPro" id="IPR015943">
    <property type="entry name" value="WD40/YVTN_repeat-like_dom_sf"/>
</dbReference>
<evidence type="ECO:0000256" key="3">
    <source>
        <dbReference type="SAM" id="MobiDB-lite"/>
    </source>
</evidence>
<organism evidence="7 8">
    <name type="scientific">Taibaiella chishuiensis</name>
    <dbReference type="NCBI Taxonomy" id="1434707"/>
    <lineage>
        <taxon>Bacteria</taxon>
        <taxon>Pseudomonadati</taxon>
        <taxon>Bacteroidota</taxon>
        <taxon>Chitinophagia</taxon>
        <taxon>Chitinophagales</taxon>
        <taxon>Chitinophagaceae</taxon>
        <taxon>Taibaiella</taxon>
    </lineage>
</organism>
<feature type="chain" id="PRO_5015162859" evidence="4">
    <location>
        <begin position="22"/>
        <end position="414"/>
    </location>
</feature>
<keyword evidence="1" id="KW-0602">Photosynthesis</keyword>
<dbReference type="PANTHER" id="PTHR47199">
    <property type="entry name" value="PHOTOSYSTEM II STABILITY/ASSEMBLY FACTOR HCF136, CHLOROPLASTIC"/>
    <property type="match status" value="1"/>
</dbReference>
<feature type="domain" description="Photosynthesis system II assembly factor Ycf48/Hcf136-like" evidence="5">
    <location>
        <begin position="188"/>
        <end position="314"/>
    </location>
</feature>
<feature type="domain" description="Secretion system C-terminal sorting" evidence="6">
    <location>
        <begin position="337"/>
        <end position="411"/>
    </location>
</feature>
<name>A0A2P8D8A3_9BACT</name>
<dbReference type="RefSeq" id="WP_181358406.1">
    <property type="nucleotide sequence ID" value="NZ_PYGD01000002.1"/>
</dbReference>
<dbReference type="Proteomes" id="UP000240572">
    <property type="component" value="Unassembled WGS sequence"/>
</dbReference>
<dbReference type="AlphaFoldDB" id="A0A2P8D8A3"/>
<dbReference type="PANTHER" id="PTHR47199:SF2">
    <property type="entry name" value="PHOTOSYSTEM II STABILITY_ASSEMBLY FACTOR HCF136, CHLOROPLASTIC"/>
    <property type="match status" value="1"/>
</dbReference>
<keyword evidence="8" id="KW-1185">Reference proteome</keyword>